<dbReference type="Gene3D" id="1.25.40.10">
    <property type="entry name" value="Tetratricopeptide repeat domain"/>
    <property type="match status" value="4"/>
</dbReference>
<feature type="repeat" description="TPR" evidence="1">
    <location>
        <begin position="170"/>
        <end position="203"/>
    </location>
</feature>
<evidence type="ECO:0000259" key="2">
    <source>
        <dbReference type="Pfam" id="PF12770"/>
    </source>
</evidence>
<dbReference type="AlphaFoldDB" id="A0A2Z6UM23"/>
<feature type="repeat" description="TPR" evidence="1">
    <location>
        <begin position="130"/>
        <end position="163"/>
    </location>
</feature>
<dbReference type="Pfam" id="PF13424">
    <property type="entry name" value="TPR_12"/>
    <property type="match status" value="7"/>
</dbReference>
<reference evidence="3 4" key="1">
    <citation type="journal article" date="2018" name="Front. Microbiol.">
        <title>Adaptation of the Freshwater Bloom-Forming Cyanobacterium Microcystis aeruginosa to Brackish Water Is Driven by Recent Horizontal Transfer of Sucrose Genes.</title>
        <authorList>
            <person name="Tanabe Y."/>
            <person name="Hodoki Y."/>
            <person name="Sano T."/>
            <person name="Tada K."/>
            <person name="Watanabe M.M."/>
        </authorList>
    </citation>
    <scope>NUCLEOTIDE SEQUENCE [LARGE SCALE GENOMIC DNA]</scope>
    <source>
        <strain evidence="3 4">Sj</strain>
    </source>
</reference>
<dbReference type="InterPro" id="IPR019734">
    <property type="entry name" value="TPR_rpt"/>
</dbReference>
<dbReference type="InterPro" id="IPR011990">
    <property type="entry name" value="TPR-like_helical_dom_sf"/>
</dbReference>
<dbReference type="PANTHER" id="PTHR10098">
    <property type="entry name" value="RAPSYN-RELATED"/>
    <property type="match status" value="1"/>
</dbReference>
<dbReference type="Proteomes" id="UP000248272">
    <property type="component" value="Unassembled WGS sequence"/>
</dbReference>
<accession>A0A2Z6UM23</accession>
<dbReference type="EMBL" id="BDSG01000041">
    <property type="protein sequence ID" value="GBL10509.1"/>
    <property type="molecule type" value="Genomic_DNA"/>
</dbReference>
<dbReference type="SUPFAM" id="SSF48452">
    <property type="entry name" value="TPR-like"/>
    <property type="match status" value="5"/>
</dbReference>
<dbReference type="PROSITE" id="PS50293">
    <property type="entry name" value="TPR_REGION"/>
    <property type="match status" value="8"/>
</dbReference>
<evidence type="ECO:0000313" key="4">
    <source>
        <dbReference type="Proteomes" id="UP000248272"/>
    </source>
</evidence>
<evidence type="ECO:0000256" key="1">
    <source>
        <dbReference type="PROSITE-ProRule" id="PRU00339"/>
    </source>
</evidence>
<feature type="repeat" description="TPR" evidence="1">
    <location>
        <begin position="290"/>
        <end position="323"/>
    </location>
</feature>
<feature type="repeat" description="TPR" evidence="1">
    <location>
        <begin position="410"/>
        <end position="443"/>
    </location>
</feature>
<feature type="repeat" description="TPR" evidence="1">
    <location>
        <begin position="570"/>
        <end position="603"/>
    </location>
</feature>
<feature type="repeat" description="TPR" evidence="1">
    <location>
        <begin position="370"/>
        <end position="403"/>
    </location>
</feature>
<feature type="domain" description="CHAT" evidence="2">
    <location>
        <begin position="874"/>
        <end position="1174"/>
    </location>
</feature>
<organism evidence="3 4">
    <name type="scientific">Microcystis aeruginosa Sj</name>
    <dbReference type="NCBI Taxonomy" id="1979544"/>
    <lineage>
        <taxon>Bacteria</taxon>
        <taxon>Bacillati</taxon>
        <taxon>Cyanobacteriota</taxon>
        <taxon>Cyanophyceae</taxon>
        <taxon>Oscillatoriophycideae</taxon>
        <taxon>Chroococcales</taxon>
        <taxon>Microcystaceae</taxon>
        <taxon>Microcystis</taxon>
    </lineage>
</organism>
<protein>
    <submittedName>
        <fullName evidence="3">Photosystem I assembly protein Ycf3</fullName>
    </submittedName>
</protein>
<feature type="repeat" description="TPR" evidence="1">
    <location>
        <begin position="530"/>
        <end position="563"/>
    </location>
</feature>
<dbReference type="PANTHER" id="PTHR10098:SF108">
    <property type="entry name" value="TETRATRICOPEPTIDE REPEAT PROTEIN 28"/>
    <property type="match status" value="1"/>
</dbReference>
<dbReference type="Pfam" id="PF12770">
    <property type="entry name" value="CHAT"/>
    <property type="match status" value="1"/>
</dbReference>
<dbReference type="RefSeq" id="WP_110579017.1">
    <property type="nucleotide sequence ID" value="NZ_BDSG01000041.1"/>
</dbReference>
<dbReference type="InterPro" id="IPR024983">
    <property type="entry name" value="CHAT_dom"/>
</dbReference>
<dbReference type="PROSITE" id="PS50005">
    <property type="entry name" value="TPR"/>
    <property type="match status" value="12"/>
</dbReference>
<gene>
    <name evidence="3" type="primary">ycf3_8</name>
    <name evidence="3" type="ORF">MSj_02000</name>
</gene>
<comment type="caution">
    <text evidence="3">The sequence shown here is derived from an EMBL/GenBank/DDBJ whole genome shotgun (WGS) entry which is preliminary data.</text>
</comment>
<feature type="repeat" description="TPR" evidence="1">
    <location>
        <begin position="490"/>
        <end position="523"/>
    </location>
</feature>
<feature type="repeat" description="TPR" evidence="1">
    <location>
        <begin position="450"/>
        <end position="483"/>
    </location>
</feature>
<name>A0A2Z6UM23_MICAE</name>
<feature type="repeat" description="TPR" evidence="1">
    <location>
        <begin position="210"/>
        <end position="243"/>
    </location>
</feature>
<sequence length="1176" mass="129923">MSRIPKSLNLATLLLLLASGVSILPISQPGIVPPVQAQTNETKKAEAERLYNEGMQLFQQGTAESYQQAITKWEQALPLWRNLGDQAQEALINLALGRVYDLLGFKPKALEYFNQALPIYQSLKDRKGEARLLNNIGAVYNALGEKQKALDYYQQALPLSRAVGDRAGEAITLNNIGGVYNALGEKQKALDYYQQALPLLRAVGNRAVEATTLNNIGAVYDDLGEKQKALDYYQQALPLRRAVGDRAGEAVTLNNIGRVYDALGEKQKALDYYQQALPLSRAVGDRAGEAVTLNNIGAVYDALGEKQKALDYYQQALPLSRAVGDRAGEATTLNNIGGVYDDLGEKQKALDYFQQALPLRRAVGDRSGEATTLNNIGRVYSALGEKQKALDYFQQALPIMRAVGDRSGEATTLSNIGAVYSALGEKQKALDYYQQALPLSRAVGDRAGEAVTLNNIGLVYNDLGEKQKALDYYQQALPLRRAVGDRAGEATTLNNIGAVYDDLGEKQKALDYYQQALPLRRAVGDRAGEATTLSNIGAVYDDLGEKQKALDYYQQALPLRRAVGDRAGEATTLSNIGAVYSALGEKQKALDYYQQALPLSRAVGDRAGEAITLDNIGYLLQQQNQPQLGIIFYKQSVNVYETLRGDIKGLPKELQQTYTETVANTYRRLADLLLQQDRILEAQRVLDLLKVQELDDYLRGVRGNTNTEQGVPKLPPEQKIDEGIEAILNKAVEIGQEISRLQERQKLNGKLTPSEEQRLAQLWKQQEQIVAEFNKFIESPEVLALINQLKPQTRSADLLNNLDNLIGLSDNLKKLQQNAVLIYPIIFDDRLEIILTTADSPPVRHTVKVSKKELNETIRAFREALQNPSLDAKKPAQQLYEWLIKPLENNLKTADAKTIIYAPDGQLRYIPLAALYDGKQWLIERYLVNNITAASLTDFNTKPEPKMQILAAAFVKGSYQFRHEGQDFRFNGLPFAGIEVDKLAQTVSPTTKYFDKDFNQTIIPLLDSYTVVHFATHAAFVVGTPEQSFVLFGDGTVVTLQTMKNWRFKNIDLIVLSACETGLGGNYGTGIEILGLGYRLQTAGARAVIASLWSVDDGGTQALMNAFYAALRTGKLSKAAALQQAQIALITSNNPTNEQRRGSIRIEPIEGVPSDVANRLSHPRYWAPFILIGNGL</sequence>
<feature type="repeat" description="TPR" evidence="1">
    <location>
        <begin position="250"/>
        <end position="283"/>
    </location>
</feature>
<dbReference type="SMART" id="SM00028">
    <property type="entry name" value="TPR"/>
    <property type="match status" value="15"/>
</dbReference>
<feature type="repeat" description="TPR" evidence="1">
    <location>
        <begin position="330"/>
        <end position="363"/>
    </location>
</feature>
<evidence type="ECO:0000313" key="3">
    <source>
        <dbReference type="EMBL" id="GBL10509.1"/>
    </source>
</evidence>
<keyword evidence="1" id="KW-0802">TPR repeat</keyword>
<proteinExistence type="predicted"/>